<dbReference type="InterPro" id="IPR000717">
    <property type="entry name" value="PCI_dom"/>
</dbReference>
<dbReference type="PANTHER" id="PTHR14145:SF1">
    <property type="entry name" value="26S PROTEASOME NON-ATPASE REGULATORY SUBUNIT 6"/>
    <property type="match status" value="1"/>
</dbReference>
<evidence type="ECO:0000313" key="5">
    <source>
        <dbReference type="Proteomes" id="UP000002630"/>
    </source>
</evidence>
<dbReference type="OrthoDB" id="1452at2759"/>
<dbReference type="Pfam" id="PF01399">
    <property type="entry name" value="PCI"/>
    <property type="match status" value="1"/>
</dbReference>
<evidence type="ECO:0000256" key="1">
    <source>
        <dbReference type="ARBA" id="ARBA00022942"/>
    </source>
</evidence>
<evidence type="ECO:0000313" key="4">
    <source>
        <dbReference type="EMBL" id="CBN73890.1"/>
    </source>
</evidence>
<dbReference type="EMBL" id="FN648926">
    <property type="protein sequence ID" value="CBN73890.1"/>
    <property type="molecule type" value="Genomic_DNA"/>
</dbReference>
<evidence type="ECO:0000256" key="2">
    <source>
        <dbReference type="SAM" id="MobiDB-lite"/>
    </source>
</evidence>
<dbReference type="InParanoid" id="D8LRX3"/>
<dbReference type="GO" id="GO:0000502">
    <property type="term" value="C:proteasome complex"/>
    <property type="evidence" value="ECO:0007669"/>
    <property type="project" value="UniProtKB-KW"/>
</dbReference>
<dbReference type="PANTHER" id="PTHR14145">
    <property type="entry name" value="26S PROTESOME SUBUNIT 6"/>
    <property type="match status" value="1"/>
</dbReference>
<dbReference type="AlphaFoldDB" id="D8LRX3"/>
<dbReference type="InterPro" id="IPR036390">
    <property type="entry name" value="WH_DNA-bd_sf"/>
</dbReference>
<dbReference type="eggNOG" id="KOG0687">
    <property type="taxonomic scope" value="Eukaryota"/>
</dbReference>
<dbReference type="GO" id="GO:0043161">
    <property type="term" value="P:proteasome-mediated ubiquitin-dependent protein catabolic process"/>
    <property type="evidence" value="ECO:0007669"/>
    <property type="project" value="TreeGrafter"/>
</dbReference>
<sequence>MAASAPDPMPEASLPKDDDKGTMDVGEEEEEEEEEVKEMVPDMNLAQRCWVAVHQQDPAAAASILDTVKERNMGPWYASLCHQHPSLFPLDAALAAKMKEVNEAEKERISETLKAAEEGEGDMEVLDAQFEMAKMWARVGDKASAYAAYETITEKAKIFTGKKIDAIMAKTRVAFFHLDTPQVKAGLEAAKKMIDLGGDWDRRNRLKVYEALHLITSRDIKGAATLLLECVSTFTCTELCSYNDFILYTVVTNILTLPRTTLKKKIVDGPEVLAVINEIPNISALVNSLYDCRYRDFMMAIVELNGQLENDRYFATHSTYLVRELRILAYTQFLDAYKSVVLGTMATAFGVGEPFLDKELSRFIAAGRLNAKIDKVGGVVETNRPDSKNAQYQACIKQGDLLLNRVQKLGRVVDA</sequence>
<keyword evidence="5" id="KW-1185">Reference proteome</keyword>
<dbReference type="PROSITE" id="PS50250">
    <property type="entry name" value="PCI"/>
    <property type="match status" value="1"/>
</dbReference>
<reference evidence="4 5" key="1">
    <citation type="journal article" date="2010" name="Nature">
        <title>The Ectocarpus genome and the independent evolution of multicellularity in brown algae.</title>
        <authorList>
            <person name="Cock J.M."/>
            <person name="Sterck L."/>
            <person name="Rouze P."/>
            <person name="Scornet D."/>
            <person name="Allen A.E."/>
            <person name="Amoutzias G."/>
            <person name="Anthouard V."/>
            <person name="Artiguenave F."/>
            <person name="Aury J.M."/>
            <person name="Badger J.H."/>
            <person name="Beszteri B."/>
            <person name="Billiau K."/>
            <person name="Bonnet E."/>
            <person name="Bothwell J.H."/>
            <person name="Bowler C."/>
            <person name="Boyen C."/>
            <person name="Brownlee C."/>
            <person name="Carrano C.J."/>
            <person name="Charrier B."/>
            <person name="Cho G.Y."/>
            <person name="Coelho S.M."/>
            <person name="Collen J."/>
            <person name="Corre E."/>
            <person name="Da Silva C."/>
            <person name="Delage L."/>
            <person name="Delaroque N."/>
            <person name="Dittami S.M."/>
            <person name="Doulbeau S."/>
            <person name="Elias M."/>
            <person name="Farnham G."/>
            <person name="Gachon C.M."/>
            <person name="Gschloessl B."/>
            <person name="Heesch S."/>
            <person name="Jabbari K."/>
            <person name="Jubin C."/>
            <person name="Kawai H."/>
            <person name="Kimura K."/>
            <person name="Kloareg B."/>
            <person name="Kupper F.C."/>
            <person name="Lang D."/>
            <person name="Le Bail A."/>
            <person name="Leblanc C."/>
            <person name="Lerouge P."/>
            <person name="Lohr M."/>
            <person name="Lopez P.J."/>
            <person name="Martens C."/>
            <person name="Maumus F."/>
            <person name="Michel G."/>
            <person name="Miranda-Saavedra D."/>
            <person name="Morales J."/>
            <person name="Moreau H."/>
            <person name="Motomura T."/>
            <person name="Nagasato C."/>
            <person name="Napoli C.A."/>
            <person name="Nelson D.R."/>
            <person name="Nyvall-Collen P."/>
            <person name="Peters A.F."/>
            <person name="Pommier C."/>
            <person name="Potin P."/>
            <person name="Poulain J."/>
            <person name="Quesneville H."/>
            <person name="Read B."/>
            <person name="Rensing S.A."/>
            <person name="Ritter A."/>
            <person name="Rousvoal S."/>
            <person name="Samanta M."/>
            <person name="Samson G."/>
            <person name="Schroeder D.C."/>
            <person name="Segurens B."/>
            <person name="Strittmatter M."/>
            <person name="Tonon T."/>
            <person name="Tregear J.W."/>
            <person name="Valentin K."/>
            <person name="von Dassow P."/>
            <person name="Yamagishi T."/>
            <person name="Van de Peer Y."/>
            <person name="Wincker P."/>
        </authorList>
    </citation>
    <scope>NUCLEOTIDE SEQUENCE [LARGE SCALE GENOMIC DNA]</scope>
    <source>
        <strain evidence="5">Ec32 / CCAP1310/4</strain>
    </source>
</reference>
<name>D8LRX3_ECTSI</name>
<dbReference type="SMART" id="SM00088">
    <property type="entry name" value="PINT"/>
    <property type="match status" value="1"/>
</dbReference>
<dbReference type="Pfam" id="PF21154">
    <property type="entry name" value="RPN7_PSMD6_C"/>
    <property type="match status" value="1"/>
</dbReference>
<dbReference type="InterPro" id="IPR045135">
    <property type="entry name" value="Rpn7_N"/>
</dbReference>
<proteinExistence type="predicted"/>
<evidence type="ECO:0000259" key="3">
    <source>
        <dbReference type="PROSITE" id="PS50250"/>
    </source>
</evidence>
<gene>
    <name evidence="4" type="ORF">Esi_0007_0232</name>
</gene>
<keyword evidence="1" id="KW-0647">Proteasome</keyword>
<dbReference type="OMA" id="RLHCKVD"/>
<dbReference type="InterPro" id="IPR049549">
    <property type="entry name" value="RPN7_PSMD6_C"/>
</dbReference>
<dbReference type="FunFam" id="1.25.40.570:FF:000005">
    <property type="entry name" value="26S proteasome regulatory subunit N7"/>
    <property type="match status" value="1"/>
</dbReference>
<feature type="domain" description="PCI" evidence="3">
    <location>
        <begin position="219"/>
        <end position="387"/>
    </location>
</feature>
<dbReference type="EMBL" id="FN649731">
    <property type="protein sequence ID" value="CBN73890.1"/>
    <property type="molecule type" value="Genomic_DNA"/>
</dbReference>
<protein>
    <recommendedName>
        <fullName evidence="3">PCI domain-containing protein</fullName>
    </recommendedName>
</protein>
<dbReference type="InterPro" id="IPR019585">
    <property type="entry name" value="Rpn7/CSN1"/>
</dbReference>
<feature type="region of interest" description="Disordered" evidence="2">
    <location>
        <begin position="1"/>
        <end position="39"/>
    </location>
</feature>
<dbReference type="SUPFAM" id="SSF46785">
    <property type="entry name" value="Winged helix' DNA-binding domain"/>
    <property type="match status" value="1"/>
</dbReference>
<accession>D8LRX3</accession>
<dbReference type="Proteomes" id="UP000002630">
    <property type="component" value="Linkage Group LG06"/>
</dbReference>
<dbReference type="STRING" id="2880.D8LRX3"/>
<dbReference type="Pfam" id="PF10602">
    <property type="entry name" value="RPN7"/>
    <property type="match status" value="1"/>
</dbReference>
<dbReference type="FunCoup" id="D8LRX3">
    <property type="interactions" value="634"/>
</dbReference>
<organism evidence="4 5">
    <name type="scientific">Ectocarpus siliculosus</name>
    <name type="common">Brown alga</name>
    <name type="synonym">Conferva siliculosa</name>
    <dbReference type="NCBI Taxonomy" id="2880"/>
    <lineage>
        <taxon>Eukaryota</taxon>
        <taxon>Sar</taxon>
        <taxon>Stramenopiles</taxon>
        <taxon>Ochrophyta</taxon>
        <taxon>PX clade</taxon>
        <taxon>Phaeophyceae</taxon>
        <taxon>Ectocarpales</taxon>
        <taxon>Ectocarpaceae</taxon>
        <taxon>Ectocarpus</taxon>
    </lineage>
</organism>
<feature type="compositionally biased region" description="Acidic residues" evidence="2">
    <location>
        <begin position="25"/>
        <end position="36"/>
    </location>
</feature>
<dbReference type="Gene3D" id="1.25.40.570">
    <property type="match status" value="1"/>
</dbReference>